<comment type="caution">
    <text evidence="1">The sequence shown here is derived from an EMBL/GenBank/DDBJ whole genome shotgun (WGS) entry which is preliminary data.</text>
</comment>
<dbReference type="EMBL" id="JBBPBM010000009">
    <property type="protein sequence ID" value="KAK8568773.1"/>
    <property type="molecule type" value="Genomic_DNA"/>
</dbReference>
<name>A0ABR2F1E8_9ROSI</name>
<protein>
    <submittedName>
        <fullName evidence="1">Uncharacterized protein</fullName>
    </submittedName>
</protein>
<dbReference type="Proteomes" id="UP001472677">
    <property type="component" value="Unassembled WGS sequence"/>
</dbReference>
<sequence>MAPDIPPPAVIATSTVTVAPTVTASDGVVFSFDSENQKCQPLWPCPVNHLSRIYHCFLYQCRIIVTPVVSIPEGATTVWKANSPCLPHQVASTPVNSPVLPSNMGLSDVCPAYCCLGHSLQHQPTPILHSSRDQQQQPCSVQQGVSQPARPESCVAPCEAAGNSSFVLPTEVPAVVPNVAIRFPTVSNDNRHTMVTRSKASIF</sequence>
<organism evidence="1 2">
    <name type="scientific">Hibiscus sabdariffa</name>
    <name type="common">roselle</name>
    <dbReference type="NCBI Taxonomy" id="183260"/>
    <lineage>
        <taxon>Eukaryota</taxon>
        <taxon>Viridiplantae</taxon>
        <taxon>Streptophyta</taxon>
        <taxon>Embryophyta</taxon>
        <taxon>Tracheophyta</taxon>
        <taxon>Spermatophyta</taxon>
        <taxon>Magnoliopsida</taxon>
        <taxon>eudicotyledons</taxon>
        <taxon>Gunneridae</taxon>
        <taxon>Pentapetalae</taxon>
        <taxon>rosids</taxon>
        <taxon>malvids</taxon>
        <taxon>Malvales</taxon>
        <taxon>Malvaceae</taxon>
        <taxon>Malvoideae</taxon>
        <taxon>Hibiscus</taxon>
    </lineage>
</organism>
<reference evidence="1 2" key="1">
    <citation type="journal article" date="2024" name="G3 (Bethesda)">
        <title>Genome assembly of Hibiscus sabdariffa L. provides insights into metabolisms of medicinal natural products.</title>
        <authorList>
            <person name="Kim T."/>
        </authorList>
    </citation>
    <scope>NUCLEOTIDE SEQUENCE [LARGE SCALE GENOMIC DNA]</scope>
    <source>
        <strain evidence="1">TK-2024</strain>
        <tissue evidence="1">Old leaves</tissue>
    </source>
</reference>
<accession>A0ABR2F1E8</accession>
<evidence type="ECO:0000313" key="1">
    <source>
        <dbReference type="EMBL" id="KAK8568773.1"/>
    </source>
</evidence>
<proteinExistence type="predicted"/>
<keyword evidence="2" id="KW-1185">Reference proteome</keyword>
<gene>
    <name evidence="1" type="ORF">V6N12_007315</name>
</gene>
<evidence type="ECO:0000313" key="2">
    <source>
        <dbReference type="Proteomes" id="UP001472677"/>
    </source>
</evidence>